<feature type="domain" description="HTH marR-type" evidence="1">
    <location>
        <begin position="8"/>
        <end position="141"/>
    </location>
</feature>
<dbReference type="STRING" id="571298.SAMN04488026_102812"/>
<protein>
    <submittedName>
        <fullName evidence="2">DNA-binding transcriptional regulator, MarR family</fullName>
    </submittedName>
</protein>
<dbReference type="PROSITE" id="PS50995">
    <property type="entry name" value="HTH_MARR_2"/>
    <property type="match status" value="1"/>
</dbReference>
<dbReference type="Proteomes" id="UP000199382">
    <property type="component" value="Unassembled WGS sequence"/>
</dbReference>
<keyword evidence="2" id="KW-0238">DNA-binding</keyword>
<dbReference type="PANTHER" id="PTHR33164:SF43">
    <property type="entry name" value="HTH-TYPE TRANSCRIPTIONAL REPRESSOR YETL"/>
    <property type="match status" value="1"/>
</dbReference>
<dbReference type="Gene3D" id="1.10.10.10">
    <property type="entry name" value="Winged helix-like DNA-binding domain superfamily/Winged helix DNA-binding domain"/>
    <property type="match status" value="1"/>
</dbReference>
<evidence type="ECO:0000313" key="2">
    <source>
        <dbReference type="EMBL" id="SDJ97435.1"/>
    </source>
</evidence>
<dbReference type="InterPro" id="IPR036390">
    <property type="entry name" value="WH_DNA-bd_sf"/>
</dbReference>
<gene>
    <name evidence="2" type="ORF">SAMN04488026_102812</name>
</gene>
<dbReference type="RefSeq" id="WP_093157191.1">
    <property type="nucleotide sequence ID" value="NZ_FNEK01000028.1"/>
</dbReference>
<proteinExistence type="predicted"/>
<dbReference type="SUPFAM" id="SSF46785">
    <property type="entry name" value="Winged helix' DNA-binding domain"/>
    <property type="match status" value="1"/>
</dbReference>
<sequence length="164" mass="18504">MRDQFNLSEFLPYRLAVLSERVSKRVALAYSESHGLTVPEWRVLVHLSRCRQVSVREIHNCVNLEKPRVSRAVARLEAVGLVDKTESQRDHRLVDISLTEAGWKLLDAIVPEALAVEQQLLSGLSEGDRERLLELMERLHSVLDADPRAATRSRMDLGDSDGPA</sequence>
<dbReference type="SMART" id="SM00347">
    <property type="entry name" value="HTH_MARR"/>
    <property type="match status" value="1"/>
</dbReference>
<evidence type="ECO:0000259" key="1">
    <source>
        <dbReference type="PROSITE" id="PS50995"/>
    </source>
</evidence>
<dbReference type="GO" id="GO:0003677">
    <property type="term" value="F:DNA binding"/>
    <property type="evidence" value="ECO:0007669"/>
    <property type="project" value="UniProtKB-KW"/>
</dbReference>
<dbReference type="OrthoDB" id="9806864at2"/>
<dbReference type="InterPro" id="IPR036388">
    <property type="entry name" value="WH-like_DNA-bd_sf"/>
</dbReference>
<dbReference type="AlphaFoldDB" id="A0A1G8Y5K4"/>
<organism evidence="2 3">
    <name type="scientific">Aliiruegeria lutimaris</name>
    <dbReference type="NCBI Taxonomy" id="571298"/>
    <lineage>
        <taxon>Bacteria</taxon>
        <taxon>Pseudomonadati</taxon>
        <taxon>Pseudomonadota</taxon>
        <taxon>Alphaproteobacteria</taxon>
        <taxon>Rhodobacterales</taxon>
        <taxon>Roseobacteraceae</taxon>
        <taxon>Aliiruegeria</taxon>
    </lineage>
</organism>
<dbReference type="PRINTS" id="PR00598">
    <property type="entry name" value="HTHMARR"/>
</dbReference>
<dbReference type="GO" id="GO:0003700">
    <property type="term" value="F:DNA-binding transcription factor activity"/>
    <property type="evidence" value="ECO:0007669"/>
    <property type="project" value="InterPro"/>
</dbReference>
<reference evidence="2 3" key="1">
    <citation type="submission" date="2016-10" db="EMBL/GenBank/DDBJ databases">
        <authorList>
            <person name="de Groot N.N."/>
        </authorList>
    </citation>
    <scope>NUCLEOTIDE SEQUENCE [LARGE SCALE GENOMIC DNA]</scope>
    <source>
        <strain evidence="2 3">DSM 25294</strain>
    </source>
</reference>
<name>A0A1G8Y5K4_9RHOB</name>
<dbReference type="InterPro" id="IPR000835">
    <property type="entry name" value="HTH_MarR-typ"/>
</dbReference>
<accession>A0A1G8Y5K4</accession>
<dbReference type="GO" id="GO:0006950">
    <property type="term" value="P:response to stress"/>
    <property type="evidence" value="ECO:0007669"/>
    <property type="project" value="TreeGrafter"/>
</dbReference>
<keyword evidence="3" id="KW-1185">Reference proteome</keyword>
<dbReference type="Pfam" id="PF12802">
    <property type="entry name" value="MarR_2"/>
    <property type="match status" value="1"/>
</dbReference>
<dbReference type="InterPro" id="IPR039422">
    <property type="entry name" value="MarR/SlyA-like"/>
</dbReference>
<dbReference type="PANTHER" id="PTHR33164">
    <property type="entry name" value="TRANSCRIPTIONAL REGULATOR, MARR FAMILY"/>
    <property type="match status" value="1"/>
</dbReference>
<evidence type="ECO:0000313" key="3">
    <source>
        <dbReference type="Proteomes" id="UP000199382"/>
    </source>
</evidence>
<dbReference type="EMBL" id="FNEK01000028">
    <property type="protein sequence ID" value="SDJ97435.1"/>
    <property type="molecule type" value="Genomic_DNA"/>
</dbReference>